<comment type="caution">
    <text evidence="1">The sequence shown here is derived from an EMBL/GenBank/DDBJ whole genome shotgun (WGS) entry which is preliminary data.</text>
</comment>
<accession>A0A0A2YGN1</accession>
<proteinExistence type="predicted"/>
<name>A0A0A2YGN1_9PAST</name>
<protein>
    <submittedName>
        <fullName evidence="1">Uncharacterized protein</fullName>
    </submittedName>
</protein>
<evidence type="ECO:0000313" key="2">
    <source>
        <dbReference type="Proteomes" id="UP000030526"/>
    </source>
</evidence>
<gene>
    <name evidence="1" type="ORF">JP32_12070</name>
</gene>
<reference evidence="1 2" key="1">
    <citation type="submission" date="2014-08" db="EMBL/GenBank/DDBJ databases">
        <title>Chaperone-usher fimbriae in a diverse selection of Gallibacterium genomes.</title>
        <authorList>
            <person name="Kudirkiene E."/>
            <person name="Bager R.J."/>
            <person name="Johnson T.J."/>
            <person name="Bojesen A.M."/>
        </authorList>
    </citation>
    <scope>NUCLEOTIDE SEQUENCE [LARGE SCALE GENOMIC DNA]</scope>
    <source>
        <strain evidence="1 2">20558/3kl.</strain>
    </source>
</reference>
<organism evidence="1 2">
    <name type="scientific">Gallibacterium anatis</name>
    <dbReference type="NCBI Taxonomy" id="750"/>
    <lineage>
        <taxon>Bacteria</taxon>
        <taxon>Pseudomonadati</taxon>
        <taxon>Pseudomonadota</taxon>
        <taxon>Gammaproteobacteria</taxon>
        <taxon>Pasteurellales</taxon>
        <taxon>Pasteurellaceae</taxon>
        <taxon>Gallibacterium</taxon>
    </lineage>
</organism>
<dbReference type="EMBL" id="JPXS01000089">
    <property type="protein sequence ID" value="KGQ28249.1"/>
    <property type="molecule type" value="Genomic_DNA"/>
</dbReference>
<sequence>MFDLMGKNPFVRYLNFLLVFPKIGESFVLTIKLGYVKNKDQFVVSSKLKSYKRSLTGVATECCYAKG</sequence>
<evidence type="ECO:0000313" key="1">
    <source>
        <dbReference type="EMBL" id="KGQ28249.1"/>
    </source>
</evidence>
<dbReference type="Proteomes" id="UP000030526">
    <property type="component" value="Unassembled WGS sequence"/>
</dbReference>
<dbReference type="AlphaFoldDB" id="A0A0A2YGN1"/>